<dbReference type="InterPro" id="IPR005854">
    <property type="entry name" value="PurF"/>
</dbReference>
<comment type="function">
    <text evidence="7">Catalyzes the formation of phosphoribosylamine from phosphoribosylpyrophosphate (PRPP) and glutamine.</text>
</comment>
<feature type="domain" description="Glutamine amidotransferase type-2" evidence="12">
    <location>
        <begin position="15"/>
        <end position="234"/>
    </location>
</feature>
<feature type="active site" description="Nucleophile" evidence="7 9">
    <location>
        <position position="15"/>
    </location>
</feature>
<keyword evidence="5 7" id="KW-0658">Purine biosynthesis</keyword>
<dbReference type="HAMAP" id="MF_01931">
    <property type="entry name" value="PurF"/>
    <property type="match status" value="1"/>
</dbReference>
<dbReference type="EC" id="2.4.2.14" evidence="7"/>
<dbReference type="SUPFAM" id="SSF56235">
    <property type="entry name" value="N-terminal nucleophile aminohydrolases (Ntn hydrolases)"/>
    <property type="match status" value="1"/>
</dbReference>
<name>A0A538UD35_UNCEI</name>
<dbReference type="GO" id="GO:0009113">
    <property type="term" value="P:purine nucleobase biosynthetic process"/>
    <property type="evidence" value="ECO:0007669"/>
    <property type="project" value="UniProtKB-UniRule"/>
</dbReference>
<evidence type="ECO:0000256" key="7">
    <source>
        <dbReference type="HAMAP-Rule" id="MF_01931"/>
    </source>
</evidence>
<evidence type="ECO:0000313" key="14">
    <source>
        <dbReference type="Proteomes" id="UP000319771"/>
    </source>
</evidence>
<keyword evidence="4 7" id="KW-0808">Transferase</keyword>
<keyword evidence="7 10" id="KW-0460">Magnesium</keyword>
<evidence type="ECO:0000256" key="6">
    <source>
        <dbReference type="ARBA" id="ARBA00022962"/>
    </source>
</evidence>
<gene>
    <name evidence="7" type="primary">purF</name>
    <name evidence="13" type="ORF">E6K81_02775</name>
</gene>
<comment type="cofactor">
    <cofactor evidence="7 10">
        <name>Mg(2+)</name>
        <dbReference type="ChEBI" id="CHEBI:18420"/>
    </cofactor>
    <text evidence="7 10">Binds 1 Mg(2+) ion per subunit.</text>
</comment>
<dbReference type="InterPro" id="IPR017932">
    <property type="entry name" value="GATase_2_dom"/>
</dbReference>
<dbReference type="Gene3D" id="3.40.50.2020">
    <property type="match status" value="1"/>
</dbReference>
<comment type="pathway">
    <text evidence="1 7 8">Purine metabolism; IMP biosynthesis via de novo pathway; N(1)-(5-phospho-D-ribosyl)glycinamide from 5-phospho-alpha-D-ribose 1-diphosphate: step 1/2.</text>
</comment>
<feature type="binding site" evidence="7 10">
    <location>
        <position position="361"/>
    </location>
    <ligand>
        <name>Mg(2+)</name>
        <dbReference type="ChEBI" id="CHEBI:18420"/>
    </ligand>
</feature>
<dbReference type="PIRSF" id="PIRSF000485">
    <property type="entry name" value="Amd_phspho_trans"/>
    <property type="match status" value="1"/>
</dbReference>
<keyword evidence="3 7" id="KW-0328">Glycosyltransferase</keyword>
<dbReference type="GO" id="GO:0006189">
    <property type="term" value="P:'de novo' IMP biosynthetic process"/>
    <property type="evidence" value="ECO:0007669"/>
    <property type="project" value="UniProtKB-UniRule"/>
</dbReference>
<dbReference type="GO" id="GO:0051539">
    <property type="term" value="F:4 iron, 4 sulfur cluster binding"/>
    <property type="evidence" value="ECO:0007669"/>
    <property type="project" value="UniProtKB-KW"/>
</dbReference>
<evidence type="ECO:0000256" key="10">
    <source>
        <dbReference type="PIRSR" id="PIRSR000485-2"/>
    </source>
</evidence>
<comment type="cofactor">
    <cofactor evidence="7 11">
        <name>[4Fe-4S] cluster</name>
        <dbReference type="ChEBI" id="CHEBI:49883"/>
    </cofactor>
    <text evidence="7 11">Binds 1 [4Fe-4S] cluster per subunit.</text>
</comment>
<evidence type="ECO:0000256" key="9">
    <source>
        <dbReference type="PIRSR" id="PIRSR000485-1"/>
    </source>
</evidence>
<dbReference type="Gene3D" id="3.60.20.10">
    <property type="entry name" value="Glutamine Phosphoribosylpyrophosphate, subunit 1, domain 1"/>
    <property type="match status" value="1"/>
</dbReference>
<feature type="binding site" evidence="7 10">
    <location>
        <position position="298"/>
    </location>
    <ligand>
        <name>Mg(2+)</name>
        <dbReference type="ChEBI" id="CHEBI:18420"/>
    </ligand>
</feature>
<dbReference type="InterPro" id="IPR029057">
    <property type="entry name" value="PRTase-like"/>
</dbReference>
<dbReference type="AlphaFoldDB" id="A0A538UD35"/>
<protein>
    <recommendedName>
        <fullName evidence="7">Amidophosphoribosyltransferase</fullName>
        <shortName evidence="7">ATase</shortName>
        <ecNumber evidence="7">2.4.2.14</ecNumber>
    </recommendedName>
    <alternativeName>
        <fullName evidence="7">Glutamine phosphoribosylpyrophosphate amidotransferase</fullName>
        <shortName evidence="7">GPATase</shortName>
    </alternativeName>
</protein>
<dbReference type="InterPro" id="IPR000836">
    <property type="entry name" value="PRTase_dom"/>
</dbReference>
<evidence type="ECO:0000256" key="1">
    <source>
        <dbReference type="ARBA" id="ARBA00005209"/>
    </source>
</evidence>
<evidence type="ECO:0000256" key="8">
    <source>
        <dbReference type="PIRNR" id="PIRNR000485"/>
    </source>
</evidence>
<comment type="caution">
    <text evidence="13">The sequence shown here is derived from an EMBL/GenBank/DDBJ whole genome shotgun (WGS) entry which is preliminary data.</text>
</comment>
<dbReference type="Pfam" id="PF13522">
    <property type="entry name" value="GATase_6"/>
    <property type="match status" value="1"/>
</dbReference>
<dbReference type="CDD" id="cd00715">
    <property type="entry name" value="GPATase_N"/>
    <property type="match status" value="1"/>
</dbReference>
<dbReference type="UniPathway" id="UPA00074">
    <property type="reaction ID" value="UER00124"/>
</dbReference>
<sequence length="481" mass="52103">MSEVGTGAGGWREECGVFAAVGVPRAAEVVGLGLHALQHRGQESSGLVSCDERGEFHSHKGIGLVSDVYDDALLASLGGSMAIGHNRYSTSGGLTLENTQPLRVVYRGGPLALAHNGNLVNARELRLGLEGAGSIFQTTLDTEIFLHLMAISAAEDPEAALVEAARQVRGAYSMVVLTREAVLALRDPHGFRPLCIGRLGDGYVVASESCALDLVAAEFVRDVEPGELIRLDGQGMRVTRALPAADPPRQCIFEHIYFSRPDSVVFGDTVDRVRRRIGRRLAEEHPVQADLTLAVPDSSNSIALGFSERSGIPYELGLIRNHYVGRTFIQPHQGGRDSSVRVKFNPVREVLAGRRIVLVDDSIVRGTTSRKLVRMLKKNGATEVHFRVGSPPVTHPCFYGIDTPSRRELIGAVKTVEEIRDYLGADSLGYLSHEGLLACEREPERFCSACFTGRYPVPVDPGTDKLSLERLHREAGSGSGR</sequence>
<evidence type="ECO:0000256" key="2">
    <source>
        <dbReference type="ARBA" id="ARBA00010138"/>
    </source>
</evidence>
<dbReference type="InterPro" id="IPR035584">
    <property type="entry name" value="PurF_N"/>
</dbReference>
<feature type="binding site" evidence="7 11">
    <location>
        <position position="447"/>
    </location>
    <ligand>
        <name>[4Fe-4S] cluster</name>
        <dbReference type="ChEBI" id="CHEBI:49883"/>
    </ligand>
</feature>
<dbReference type="CDD" id="cd06223">
    <property type="entry name" value="PRTases_typeI"/>
    <property type="match status" value="1"/>
</dbReference>
<dbReference type="GO" id="GO:0004044">
    <property type="term" value="F:amidophosphoribosyltransferase activity"/>
    <property type="evidence" value="ECO:0007669"/>
    <property type="project" value="UniProtKB-UniRule"/>
</dbReference>
<evidence type="ECO:0000313" key="13">
    <source>
        <dbReference type="EMBL" id="TMQ73821.1"/>
    </source>
</evidence>
<accession>A0A538UD35</accession>
<dbReference type="Proteomes" id="UP000319771">
    <property type="component" value="Unassembled WGS sequence"/>
</dbReference>
<organism evidence="13 14">
    <name type="scientific">Eiseniibacteriota bacterium</name>
    <dbReference type="NCBI Taxonomy" id="2212470"/>
    <lineage>
        <taxon>Bacteria</taxon>
        <taxon>Candidatus Eiseniibacteriota</taxon>
    </lineage>
</organism>
<feature type="binding site" evidence="7 11">
    <location>
        <position position="397"/>
    </location>
    <ligand>
        <name>[4Fe-4S] cluster</name>
        <dbReference type="ChEBI" id="CHEBI:49883"/>
    </ligand>
</feature>
<evidence type="ECO:0000256" key="4">
    <source>
        <dbReference type="ARBA" id="ARBA00022679"/>
    </source>
</evidence>
<reference evidence="13 14" key="1">
    <citation type="journal article" date="2019" name="Nat. Microbiol.">
        <title>Mediterranean grassland soil C-N compound turnover is dependent on rainfall and depth, and is mediated by genomically divergent microorganisms.</title>
        <authorList>
            <person name="Diamond S."/>
            <person name="Andeer P.F."/>
            <person name="Li Z."/>
            <person name="Crits-Christoph A."/>
            <person name="Burstein D."/>
            <person name="Anantharaman K."/>
            <person name="Lane K.R."/>
            <person name="Thomas B.C."/>
            <person name="Pan C."/>
            <person name="Northen T.R."/>
            <person name="Banfield J.F."/>
        </authorList>
    </citation>
    <scope>NUCLEOTIDE SEQUENCE [LARGE SCALE GENOMIC DNA]</scope>
    <source>
        <strain evidence="13">WS_11</strain>
    </source>
</reference>
<dbReference type="InterPro" id="IPR029055">
    <property type="entry name" value="Ntn_hydrolases_N"/>
</dbReference>
<evidence type="ECO:0000256" key="3">
    <source>
        <dbReference type="ARBA" id="ARBA00022676"/>
    </source>
</evidence>
<comment type="similarity">
    <text evidence="2 7 8">In the C-terminal section; belongs to the purine/pyrimidine phosphoribosyltransferase family.</text>
</comment>
<keyword evidence="7 11" id="KW-0408">Iron</keyword>
<proteinExistence type="inferred from homology"/>
<feature type="binding site" evidence="7 11">
    <location>
        <position position="251"/>
    </location>
    <ligand>
        <name>[4Fe-4S] cluster</name>
        <dbReference type="ChEBI" id="CHEBI:49883"/>
    </ligand>
</feature>
<dbReference type="EMBL" id="VBPB01000040">
    <property type="protein sequence ID" value="TMQ73821.1"/>
    <property type="molecule type" value="Genomic_DNA"/>
</dbReference>
<evidence type="ECO:0000259" key="12">
    <source>
        <dbReference type="PROSITE" id="PS51278"/>
    </source>
</evidence>
<keyword evidence="7 10" id="KW-0479">Metal-binding</keyword>
<comment type="catalytic activity">
    <reaction evidence="7 8">
        <text>5-phospho-beta-D-ribosylamine + L-glutamate + diphosphate = 5-phospho-alpha-D-ribose 1-diphosphate + L-glutamine + H2O</text>
        <dbReference type="Rhea" id="RHEA:14905"/>
        <dbReference type="ChEBI" id="CHEBI:15377"/>
        <dbReference type="ChEBI" id="CHEBI:29985"/>
        <dbReference type="ChEBI" id="CHEBI:33019"/>
        <dbReference type="ChEBI" id="CHEBI:58017"/>
        <dbReference type="ChEBI" id="CHEBI:58359"/>
        <dbReference type="ChEBI" id="CHEBI:58681"/>
        <dbReference type="EC" id="2.4.2.14"/>
    </reaction>
</comment>
<keyword evidence="7" id="KW-0004">4Fe-4S</keyword>
<dbReference type="NCBIfam" id="TIGR01134">
    <property type="entry name" value="purF"/>
    <property type="match status" value="1"/>
</dbReference>
<keyword evidence="7 11" id="KW-0411">Iron-sulfur</keyword>
<feature type="binding site" evidence="7 10">
    <location>
        <position position="360"/>
    </location>
    <ligand>
        <name>Mg(2+)</name>
        <dbReference type="ChEBI" id="CHEBI:18420"/>
    </ligand>
</feature>
<dbReference type="GO" id="GO:0000287">
    <property type="term" value="F:magnesium ion binding"/>
    <property type="evidence" value="ECO:0007669"/>
    <property type="project" value="UniProtKB-UniRule"/>
</dbReference>
<keyword evidence="6 7" id="KW-0315">Glutamine amidotransferase</keyword>
<dbReference type="SUPFAM" id="SSF53271">
    <property type="entry name" value="PRTase-like"/>
    <property type="match status" value="1"/>
</dbReference>
<dbReference type="PROSITE" id="PS51278">
    <property type="entry name" value="GATASE_TYPE_2"/>
    <property type="match status" value="1"/>
</dbReference>
<feature type="binding site" evidence="7 11">
    <location>
        <position position="450"/>
    </location>
    <ligand>
        <name>[4Fe-4S] cluster</name>
        <dbReference type="ChEBI" id="CHEBI:49883"/>
    </ligand>
</feature>
<evidence type="ECO:0000256" key="5">
    <source>
        <dbReference type="ARBA" id="ARBA00022755"/>
    </source>
</evidence>
<dbReference type="PANTHER" id="PTHR11907">
    <property type="entry name" value="AMIDOPHOSPHORIBOSYLTRANSFERASE"/>
    <property type="match status" value="1"/>
</dbReference>
<evidence type="ECO:0000256" key="11">
    <source>
        <dbReference type="PIRSR" id="PIRSR000485-3"/>
    </source>
</evidence>